<sequence length="47" mass="4915">MPLVLLAAGYGAAAGLLVPRARYRLAVEPEEPWRTACPRGHALTGAA</sequence>
<evidence type="ECO:0000313" key="2">
    <source>
        <dbReference type="Proteomes" id="UP000186168"/>
    </source>
</evidence>
<dbReference type="AlphaFoldDB" id="A0A1R1SNR5"/>
<keyword evidence="2" id="KW-1185">Reference proteome</keyword>
<gene>
    <name evidence="1" type="ORF">SPAR_08711</name>
</gene>
<protein>
    <submittedName>
        <fullName evidence="1">Type IV peptidase</fullName>
    </submittedName>
</protein>
<comment type="caution">
    <text evidence="1">The sequence shown here is derived from an EMBL/GenBank/DDBJ whole genome shotgun (WGS) entry which is preliminary data.</text>
</comment>
<accession>A0A1R1SNR5</accession>
<reference evidence="1 2" key="1">
    <citation type="submission" date="2013-05" db="EMBL/GenBank/DDBJ databases">
        <title>Genome sequence of Streptomyces sparsogenes DSM 40356.</title>
        <authorList>
            <person name="Coyne S."/>
            <person name="Seebeck F.P."/>
        </authorList>
    </citation>
    <scope>NUCLEOTIDE SEQUENCE [LARGE SCALE GENOMIC DNA]</scope>
    <source>
        <strain evidence="1 2">DSM 40356</strain>
    </source>
</reference>
<evidence type="ECO:0000313" key="1">
    <source>
        <dbReference type="EMBL" id="OMI39867.1"/>
    </source>
</evidence>
<name>A0A1R1SNR5_9ACTN</name>
<organism evidence="1 2">
    <name type="scientific">Streptomyces sparsogenes DSM 40356</name>
    <dbReference type="NCBI Taxonomy" id="1331668"/>
    <lineage>
        <taxon>Bacteria</taxon>
        <taxon>Bacillati</taxon>
        <taxon>Actinomycetota</taxon>
        <taxon>Actinomycetes</taxon>
        <taxon>Kitasatosporales</taxon>
        <taxon>Streptomycetaceae</taxon>
        <taxon>Streptomyces</taxon>
    </lineage>
</organism>
<feature type="non-terminal residue" evidence="1">
    <location>
        <position position="47"/>
    </location>
</feature>
<dbReference type="EMBL" id="ASQP01000128">
    <property type="protein sequence ID" value="OMI39867.1"/>
    <property type="molecule type" value="Genomic_DNA"/>
</dbReference>
<dbReference type="Proteomes" id="UP000186168">
    <property type="component" value="Unassembled WGS sequence"/>
</dbReference>
<proteinExistence type="predicted"/>